<gene>
    <name evidence="1" type="ORF">G3572_09645</name>
</gene>
<dbReference type="Proteomes" id="UP000481421">
    <property type="component" value="Unassembled WGS sequence"/>
</dbReference>
<organism evidence="1 2">
    <name type="scientific">Pseudotabrizicola algicola</name>
    <dbReference type="NCBI Taxonomy" id="2709381"/>
    <lineage>
        <taxon>Bacteria</taxon>
        <taxon>Pseudomonadati</taxon>
        <taxon>Pseudomonadota</taxon>
        <taxon>Alphaproteobacteria</taxon>
        <taxon>Rhodobacterales</taxon>
        <taxon>Paracoccaceae</taxon>
        <taxon>Pseudotabrizicola</taxon>
    </lineage>
</organism>
<proteinExistence type="predicted"/>
<evidence type="ECO:0000313" key="2">
    <source>
        <dbReference type="Proteomes" id="UP000481421"/>
    </source>
</evidence>
<comment type="caution">
    <text evidence="1">The sequence shown here is derived from an EMBL/GenBank/DDBJ whole genome shotgun (WGS) entry which is preliminary data.</text>
</comment>
<dbReference type="RefSeq" id="WP_164611151.1">
    <property type="nucleotide sequence ID" value="NZ_JAAIKE010000002.1"/>
</dbReference>
<evidence type="ECO:0000313" key="1">
    <source>
        <dbReference type="EMBL" id="NEX46471.1"/>
    </source>
</evidence>
<dbReference type="AlphaFoldDB" id="A0A6B3RLY8"/>
<keyword evidence="2" id="KW-1185">Reference proteome</keyword>
<name>A0A6B3RLY8_9RHOB</name>
<protein>
    <recommendedName>
        <fullName evidence="3">Glycosyltransferase</fullName>
    </recommendedName>
</protein>
<dbReference type="EMBL" id="JAAIKE010000002">
    <property type="protein sequence ID" value="NEX46471.1"/>
    <property type="molecule type" value="Genomic_DNA"/>
</dbReference>
<accession>A0A6B3RLY8</accession>
<reference evidence="1 2" key="1">
    <citation type="submission" date="2020-02" db="EMBL/GenBank/DDBJ databases">
        <title>Rhodobacter algicola sp. nov., isolated from microalga culture.</title>
        <authorList>
            <person name="Park C.-Y."/>
        </authorList>
    </citation>
    <scope>NUCLEOTIDE SEQUENCE [LARGE SCALE GENOMIC DNA]</scope>
    <source>
        <strain evidence="1 2">ETT8</strain>
    </source>
</reference>
<evidence type="ECO:0008006" key="3">
    <source>
        <dbReference type="Google" id="ProtNLM"/>
    </source>
</evidence>
<sequence length="368" mass="40498">MNKAMRESRTVVTALGPDTALDVAVVIPLQADNRPIKPCLDALAVAIAKARPFSVGLVLSAPNGQDPATAQVMHWAKRHPDLSLRLVYGNQLTQEGGFALDHAASLVKQNGILMTTNTACRVRPGWISRNLQELARADLLCGTLVPDPDTEQALTAELMRLRRIESAYMSVSVRLADLLDPRPHDPDPPHMSSSSASLAFSRRVYEMLGGGFARLAEHEVQGLAALAHRHDLRVRHSGTVVVDTTFPEGAVTDEVLADMWLEPADKFVRRYQLRGRLRAMWPDVAAISALLGDALGPSDERAILHPTLPPTFGLFWERVETKATALARDKMSLDDCERELPRLRDLFTAFSCLGLMMPEPSQFGQRVH</sequence>